<name>A0ABU3NRV3_9CHLR</name>
<dbReference type="InterPro" id="IPR018547">
    <property type="entry name" value="AbiEi_C"/>
</dbReference>
<dbReference type="Proteomes" id="UP001254165">
    <property type="component" value="Unassembled WGS sequence"/>
</dbReference>
<dbReference type="InterPro" id="IPR025159">
    <property type="entry name" value="AbiEi_N"/>
</dbReference>
<keyword evidence="4" id="KW-1185">Reference proteome</keyword>
<evidence type="ECO:0000313" key="4">
    <source>
        <dbReference type="Proteomes" id="UP001254165"/>
    </source>
</evidence>
<gene>
    <name evidence="3" type="ORF">QYE77_14955</name>
</gene>
<organism evidence="3 4">
    <name type="scientific">Thermanaerothrix solaris</name>
    <dbReference type="NCBI Taxonomy" id="3058434"/>
    <lineage>
        <taxon>Bacteria</taxon>
        <taxon>Bacillati</taxon>
        <taxon>Chloroflexota</taxon>
        <taxon>Anaerolineae</taxon>
        <taxon>Anaerolineales</taxon>
        <taxon>Anaerolineaceae</taxon>
        <taxon>Thermanaerothrix</taxon>
    </lineage>
</organism>
<reference evidence="3 4" key="1">
    <citation type="submission" date="2023-07" db="EMBL/GenBank/DDBJ databases">
        <title>Novel species of Thermanaerothrix with wide hydrolytic capabilities.</title>
        <authorList>
            <person name="Zayulina K.S."/>
            <person name="Podosokorskaya O.A."/>
            <person name="Elcheninov A.G."/>
        </authorList>
    </citation>
    <scope>NUCLEOTIDE SEQUENCE [LARGE SCALE GENOMIC DNA]</scope>
    <source>
        <strain evidence="3 4">4228-RoL</strain>
        <plasmid evidence="3">p4228-RoL</plasmid>
    </source>
</reference>
<accession>A0ABU3NRV3</accession>
<feature type="domain" description="AbiEi antitoxin C-terminal" evidence="1">
    <location>
        <begin position="70"/>
        <end position="172"/>
    </location>
</feature>
<dbReference type="EMBL" id="JAUHMF010000010">
    <property type="protein sequence ID" value="MDT8899562.1"/>
    <property type="molecule type" value="Genomic_DNA"/>
</dbReference>
<keyword evidence="3" id="KW-0614">Plasmid</keyword>
<geneLocation type="plasmid" evidence="3">
    <name>p4228-RoL</name>
</geneLocation>
<sequence length="187" mass="21192">MIEEILYDIIYDQSGYFSARQARDAGIPYPLLSHYVKSGKIERVRHGVYRLTYFPETPYADFFIAWLSAGDKAVISHQSALFLYGLTDLMPVEIDLTVPRTASRRLAGVRLHTARLDPEEITRREGLPVTTLPRTLIDLVRSGTPVEWIEQAVRQALERGLISRNRLYQIVEARGGKAARVILPLLG</sequence>
<evidence type="ECO:0000313" key="3">
    <source>
        <dbReference type="EMBL" id="MDT8899562.1"/>
    </source>
</evidence>
<proteinExistence type="predicted"/>
<dbReference type="Pfam" id="PF09407">
    <property type="entry name" value="AbiEi_1"/>
    <property type="match status" value="1"/>
</dbReference>
<protein>
    <submittedName>
        <fullName evidence="3">Type IV toxin-antitoxin system AbiEi family antitoxin domain-containing protein</fullName>
    </submittedName>
</protein>
<comment type="caution">
    <text evidence="3">The sequence shown here is derived from an EMBL/GenBank/DDBJ whole genome shotgun (WGS) entry which is preliminary data.</text>
</comment>
<feature type="domain" description="AbiEi antitoxin N-terminal" evidence="2">
    <location>
        <begin position="11"/>
        <end position="52"/>
    </location>
</feature>
<evidence type="ECO:0000259" key="2">
    <source>
        <dbReference type="Pfam" id="PF13338"/>
    </source>
</evidence>
<evidence type="ECO:0000259" key="1">
    <source>
        <dbReference type="Pfam" id="PF09407"/>
    </source>
</evidence>
<dbReference type="Pfam" id="PF13338">
    <property type="entry name" value="AbiEi_4"/>
    <property type="match status" value="1"/>
</dbReference>
<dbReference type="RefSeq" id="WP_315626346.1">
    <property type="nucleotide sequence ID" value="NZ_JAUHMF010000010.1"/>
</dbReference>